<sequence>MQPVERAEYEGVDYAWVMQTTFVVTILVGAPVAALLSTLVTLETWGARAAFAVQVGAPIWFVTAVAVALYARRTEAGDGGGESGDVDGDAETADSDDEPDDTDDADEPATSEPEADDLSDDTSTETGRDN</sequence>
<dbReference type="Pfam" id="PF19139">
    <property type="entry name" value="DUF5822"/>
    <property type="match status" value="1"/>
</dbReference>
<reference evidence="3 4" key="1">
    <citation type="journal article" date="2014" name="PLoS Genet.">
        <title>Phylogenetically driven sequencing of extremely halophilic archaea reveals strategies for static and dynamic osmo-response.</title>
        <authorList>
            <person name="Becker E.A."/>
            <person name="Seitzer P.M."/>
            <person name="Tritt A."/>
            <person name="Larsen D."/>
            <person name="Krusor M."/>
            <person name="Yao A.I."/>
            <person name="Wu D."/>
            <person name="Madern D."/>
            <person name="Eisen J.A."/>
            <person name="Darling A.E."/>
            <person name="Facciotti M.T."/>
        </authorList>
    </citation>
    <scope>NUCLEOTIDE SEQUENCE [LARGE SCALE GENOMIC DNA]</scope>
    <source>
        <strain evidence="3 4">DSM 14210</strain>
    </source>
</reference>
<name>M0DXP9_9EURY</name>
<feature type="region of interest" description="Disordered" evidence="1">
    <location>
        <begin position="75"/>
        <end position="130"/>
    </location>
</feature>
<keyword evidence="2" id="KW-0812">Transmembrane</keyword>
<keyword evidence="2" id="KW-0472">Membrane</keyword>
<dbReference type="Proteomes" id="UP000011523">
    <property type="component" value="Unassembled WGS sequence"/>
</dbReference>
<feature type="transmembrane region" description="Helical" evidence="2">
    <location>
        <begin position="20"/>
        <end position="42"/>
    </location>
</feature>
<feature type="compositionally biased region" description="Acidic residues" evidence="1">
    <location>
        <begin position="84"/>
        <end position="123"/>
    </location>
</feature>
<dbReference type="RefSeq" id="WP_006628908.1">
    <property type="nucleotide sequence ID" value="NZ_AOJD01000033.1"/>
</dbReference>
<evidence type="ECO:0000256" key="2">
    <source>
        <dbReference type="SAM" id="Phobius"/>
    </source>
</evidence>
<protein>
    <recommendedName>
        <fullName evidence="5">Peptidoglycan-binding protein</fullName>
    </recommendedName>
</protein>
<dbReference type="EMBL" id="AOJD01000033">
    <property type="protein sequence ID" value="ELZ38869.1"/>
    <property type="molecule type" value="Genomic_DNA"/>
</dbReference>
<evidence type="ECO:0000256" key="1">
    <source>
        <dbReference type="SAM" id="MobiDB-lite"/>
    </source>
</evidence>
<dbReference type="PATRIC" id="fig|1227485.3.peg.1171"/>
<dbReference type="OrthoDB" id="280951at2157"/>
<evidence type="ECO:0008006" key="5">
    <source>
        <dbReference type="Google" id="ProtNLM"/>
    </source>
</evidence>
<keyword evidence="4" id="KW-1185">Reference proteome</keyword>
<dbReference type="AlphaFoldDB" id="M0DXP9"/>
<organism evidence="3 4">
    <name type="scientific">Halorubrum tebenquichense DSM 14210</name>
    <dbReference type="NCBI Taxonomy" id="1227485"/>
    <lineage>
        <taxon>Archaea</taxon>
        <taxon>Methanobacteriati</taxon>
        <taxon>Methanobacteriota</taxon>
        <taxon>Stenosarchaea group</taxon>
        <taxon>Halobacteria</taxon>
        <taxon>Halobacteriales</taxon>
        <taxon>Haloferacaceae</taxon>
        <taxon>Halorubrum</taxon>
    </lineage>
</organism>
<comment type="caution">
    <text evidence="3">The sequence shown here is derived from an EMBL/GenBank/DDBJ whole genome shotgun (WGS) entry which is preliminary data.</text>
</comment>
<evidence type="ECO:0000313" key="3">
    <source>
        <dbReference type="EMBL" id="ELZ38869.1"/>
    </source>
</evidence>
<gene>
    <name evidence="3" type="ORF">C472_06100</name>
</gene>
<proteinExistence type="predicted"/>
<keyword evidence="2" id="KW-1133">Transmembrane helix</keyword>
<feature type="transmembrane region" description="Helical" evidence="2">
    <location>
        <begin position="49"/>
        <end position="71"/>
    </location>
</feature>
<dbReference type="InterPro" id="IPR043860">
    <property type="entry name" value="DUF5822"/>
</dbReference>
<evidence type="ECO:0000313" key="4">
    <source>
        <dbReference type="Proteomes" id="UP000011523"/>
    </source>
</evidence>
<accession>M0DXP9</accession>